<dbReference type="EMBL" id="MLJW01000189">
    <property type="protein sequence ID" value="OIQ94299.1"/>
    <property type="molecule type" value="Genomic_DNA"/>
</dbReference>
<accession>A0A1J5RXT9</accession>
<reference evidence="2" key="1">
    <citation type="submission" date="2016-10" db="EMBL/GenBank/DDBJ databases">
        <title>Sequence of Gallionella enrichment culture.</title>
        <authorList>
            <person name="Poehlein A."/>
            <person name="Muehling M."/>
            <person name="Daniel R."/>
        </authorList>
    </citation>
    <scope>NUCLEOTIDE SEQUENCE</scope>
</reference>
<evidence type="ECO:0000313" key="2">
    <source>
        <dbReference type="EMBL" id="OIQ94299.1"/>
    </source>
</evidence>
<gene>
    <name evidence="2" type="ORF">GALL_237290</name>
</gene>
<protein>
    <submittedName>
        <fullName evidence="2">Uncharacterized protein</fullName>
    </submittedName>
</protein>
<evidence type="ECO:0000256" key="1">
    <source>
        <dbReference type="SAM" id="MobiDB-lite"/>
    </source>
</evidence>
<dbReference type="AlphaFoldDB" id="A0A1J5RXT9"/>
<feature type="region of interest" description="Disordered" evidence="1">
    <location>
        <begin position="78"/>
        <end position="98"/>
    </location>
</feature>
<name>A0A1J5RXT9_9ZZZZ</name>
<sequence>MTRITLVCATALIVWSGPCRAGNTGTAPPTPAASPSTTATVKQDLKEGGHAVGHAARVTTRAIGHGARDAAHAIGHGARDAAHDVGSAADRAWHDLTR</sequence>
<comment type="caution">
    <text evidence="2">The sequence shown here is derived from an EMBL/GenBank/DDBJ whole genome shotgun (WGS) entry which is preliminary data.</text>
</comment>
<feature type="region of interest" description="Disordered" evidence="1">
    <location>
        <begin position="18"/>
        <end position="40"/>
    </location>
</feature>
<organism evidence="2">
    <name type="scientific">mine drainage metagenome</name>
    <dbReference type="NCBI Taxonomy" id="410659"/>
    <lineage>
        <taxon>unclassified sequences</taxon>
        <taxon>metagenomes</taxon>
        <taxon>ecological metagenomes</taxon>
    </lineage>
</organism>
<proteinExistence type="predicted"/>